<evidence type="ECO:0000256" key="2">
    <source>
        <dbReference type="SAM" id="Phobius"/>
    </source>
</evidence>
<name>A0ABM8E103_9MICO</name>
<protein>
    <recommendedName>
        <fullName evidence="5">HTH cro/C1-type domain-containing protein</fullName>
    </recommendedName>
</protein>
<feature type="compositionally biased region" description="Basic and acidic residues" evidence="1">
    <location>
        <begin position="78"/>
        <end position="90"/>
    </location>
</feature>
<dbReference type="Gene3D" id="1.10.260.40">
    <property type="entry name" value="lambda repressor-like DNA-binding domains"/>
    <property type="match status" value="1"/>
</dbReference>
<dbReference type="InterPro" id="IPR010982">
    <property type="entry name" value="Lambda_DNA-bd_dom_sf"/>
</dbReference>
<keyword evidence="2" id="KW-1133">Transmembrane helix</keyword>
<dbReference type="CDD" id="cd00093">
    <property type="entry name" value="HTH_XRE"/>
    <property type="match status" value="1"/>
</dbReference>
<dbReference type="RefSeq" id="WP_263797942.1">
    <property type="nucleotide sequence ID" value="NZ_AP027141.1"/>
</dbReference>
<feature type="region of interest" description="Disordered" evidence="1">
    <location>
        <begin position="78"/>
        <end position="103"/>
    </location>
</feature>
<evidence type="ECO:0000256" key="1">
    <source>
        <dbReference type="SAM" id="MobiDB-lite"/>
    </source>
</evidence>
<dbReference type="InterPro" id="IPR001387">
    <property type="entry name" value="Cro/C1-type_HTH"/>
</dbReference>
<dbReference type="Proteomes" id="UP001317779">
    <property type="component" value="Chromosome"/>
</dbReference>
<gene>
    <name evidence="3" type="ORF">Microterr_21260</name>
</gene>
<dbReference type="EMBL" id="AP027141">
    <property type="protein sequence ID" value="BDV31466.1"/>
    <property type="molecule type" value="Genomic_DNA"/>
</dbReference>
<evidence type="ECO:0000313" key="4">
    <source>
        <dbReference type="Proteomes" id="UP001317779"/>
    </source>
</evidence>
<keyword evidence="2" id="KW-0812">Transmembrane</keyword>
<evidence type="ECO:0000313" key="3">
    <source>
        <dbReference type="EMBL" id="BDV31466.1"/>
    </source>
</evidence>
<sequence length="135" mass="13964">MSATDTTTATTTDSVAQFAADLRRLRLDGGNPTLARLQSETGISRTVLSDAFSGKQVPSARTVDGIVRACGQDAAPWLDRRDALPRRRAEAAPTPPTPIAAPSMPRSTAVRLAVGTFAIGVLAGVAATLLVAIPL</sequence>
<feature type="transmembrane region" description="Helical" evidence="2">
    <location>
        <begin position="112"/>
        <end position="133"/>
    </location>
</feature>
<evidence type="ECO:0008006" key="5">
    <source>
        <dbReference type="Google" id="ProtNLM"/>
    </source>
</evidence>
<keyword evidence="4" id="KW-1185">Reference proteome</keyword>
<reference evidence="3 4" key="1">
    <citation type="submission" date="2022-12" db="EMBL/GenBank/DDBJ databases">
        <title>Microbacterium terricola strain KV-448 chromosome, complete genome.</title>
        <authorList>
            <person name="Oshima T."/>
            <person name="Moriya T."/>
            <person name="Bessho Y."/>
        </authorList>
    </citation>
    <scope>NUCLEOTIDE SEQUENCE [LARGE SCALE GENOMIC DNA]</scope>
    <source>
        <strain evidence="3 4">KV-448</strain>
    </source>
</reference>
<accession>A0ABM8E103</accession>
<dbReference type="Pfam" id="PF13560">
    <property type="entry name" value="HTH_31"/>
    <property type="match status" value="1"/>
</dbReference>
<proteinExistence type="predicted"/>
<keyword evidence="2" id="KW-0472">Membrane</keyword>
<organism evidence="3 4">
    <name type="scientific">Microbacterium terricola</name>
    <dbReference type="NCBI Taxonomy" id="344163"/>
    <lineage>
        <taxon>Bacteria</taxon>
        <taxon>Bacillati</taxon>
        <taxon>Actinomycetota</taxon>
        <taxon>Actinomycetes</taxon>
        <taxon>Micrococcales</taxon>
        <taxon>Microbacteriaceae</taxon>
        <taxon>Microbacterium</taxon>
    </lineage>
</organism>